<evidence type="ECO:0000256" key="2">
    <source>
        <dbReference type="SAM" id="Coils"/>
    </source>
</evidence>
<keyword evidence="1" id="KW-0479">Metal-binding</keyword>
<protein>
    <recommendedName>
        <fullName evidence="3">RING-type domain-containing protein</fullName>
    </recommendedName>
</protein>
<sequence>MSKGEDCETVSPSLKKMFRSSDGTLTLRYIKDLKALVGLEQLLKSGKCKSISLLEPDHPSVLKYILSLLSMSENVLHGLHLDLWLSDYDNILELFQTAMKAHENTLIELTLKCRFPCSFIVQILKILPKNIQYLDLSENTHLDFTILNPLVSFIENSELKMLRLTNTTIKPHVRDEFIKMLYKIQTPFSLSSLEGISLLDSIEIPKIIRNNLRESSSISRRKQMRYADVTSPSRTDGNVQFIDHLHNILFMKRLVGSKVRVWWPATSDVNRTSFSGRYWPARVVRVNPIDLIFVVEYDNQELDNVPCRFIQPLNPFKYGGGLTNLTHTIMGGYYFNSLMETLNGNSPRMNPIAEKETSNHSRALEIDLSNLLPICTSPAFGSDLSTRATITGFSPKVDLSNGVKVENGTCTVDYEKFGNNKTDFVSSFTESNDTGGAGVTNGYKAETLPSQVTSLKDADYSPSNSFLSNISMLSAISGEVFSYDTAMDTSQVSTSFKNVKPEGRVTISNIDADKNGSLDGKIAINQSGNIINFTCSNCGFLNRLDCPEGMAQDNDLSLGLKDIVKIDRNGIENFQLSLNVETHLGYQEKYSGNLLVPGDICEFRDPLDADSNDPSDYIGIVKAINKTEPLYQCICIYQDNEEVVNVDSNDIRRAVVIPWYNWSSLALSVERYAIIKRDFNAVNEILSTLYTKFFYLAVVDPNRPFKTYPPNPLEMKLLSLEQFSAKVENVIQKHPKITKTIKQQQQAPDRQSKELLKKQKDKINSLIEFNETLQRELQQERNKNLELQSKFNCILCFDTYVYFYSYVFSRQINCMINPCGHFSFCHDCAKHLKFCPVCRHKITKLRILNIN</sequence>
<name>L1LFS6_THEEQ</name>
<proteinExistence type="predicted"/>
<dbReference type="OrthoDB" id="1711136at2759"/>
<dbReference type="VEuPathDB" id="PiroplasmaDB:BEWA_041670"/>
<evidence type="ECO:0000313" key="5">
    <source>
        <dbReference type="Proteomes" id="UP000031512"/>
    </source>
</evidence>
<dbReference type="InterPro" id="IPR013083">
    <property type="entry name" value="Znf_RING/FYVE/PHD"/>
</dbReference>
<reference evidence="4 5" key="1">
    <citation type="journal article" date="2012" name="BMC Genomics">
        <title>Comparative genomic analysis and phylogenetic position of Theileria equi.</title>
        <authorList>
            <person name="Kappmeyer L.S."/>
            <person name="Thiagarajan M."/>
            <person name="Herndon D.R."/>
            <person name="Ramsay J.D."/>
            <person name="Caler E."/>
            <person name="Djikeng A."/>
            <person name="Gillespie J.J."/>
            <person name="Lau A.O."/>
            <person name="Roalson E.H."/>
            <person name="Silva J.C."/>
            <person name="Silva M.G."/>
            <person name="Suarez C.E."/>
            <person name="Ueti M.W."/>
            <person name="Nene V.M."/>
            <person name="Mealey R.H."/>
            <person name="Knowles D.P."/>
            <person name="Brayton K.A."/>
        </authorList>
    </citation>
    <scope>NUCLEOTIDE SEQUENCE [LARGE SCALE GENOMIC DNA]</scope>
    <source>
        <strain evidence="4 5">WA</strain>
    </source>
</reference>
<dbReference type="InterPro" id="IPR001841">
    <property type="entry name" value="Znf_RING"/>
</dbReference>
<dbReference type="SUPFAM" id="SSF57850">
    <property type="entry name" value="RING/U-box"/>
    <property type="match status" value="1"/>
</dbReference>
<feature type="domain" description="RING-type" evidence="3">
    <location>
        <begin position="793"/>
        <end position="839"/>
    </location>
</feature>
<keyword evidence="1" id="KW-0863">Zinc-finger</keyword>
<dbReference type="RefSeq" id="XP_004833581.1">
    <property type="nucleotide sequence ID" value="XM_004833524.1"/>
</dbReference>
<dbReference type="STRING" id="1537102.L1LFS6"/>
<dbReference type="GO" id="GO:0008270">
    <property type="term" value="F:zinc ion binding"/>
    <property type="evidence" value="ECO:0007669"/>
    <property type="project" value="UniProtKB-KW"/>
</dbReference>
<dbReference type="PROSITE" id="PS50089">
    <property type="entry name" value="ZF_RING_2"/>
    <property type="match status" value="1"/>
</dbReference>
<gene>
    <name evidence="4" type="ORF">BEWA_041670</name>
</gene>
<dbReference type="eggNOG" id="ENOG502QXH5">
    <property type="taxonomic scope" value="Eukaryota"/>
</dbReference>
<keyword evidence="5" id="KW-1185">Reference proteome</keyword>
<keyword evidence="1" id="KW-0862">Zinc</keyword>
<evidence type="ECO:0000313" key="4">
    <source>
        <dbReference type="EMBL" id="EKX74129.1"/>
    </source>
</evidence>
<dbReference type="Gene3D" id="3.30.40.10">
    <property type="entry name" value="Zinc/RING finger domain, C3HC4 (zinc finger)"/>
    <property type="match status" value="1"/>
</dbReference>
<organism evidence="4 5">
    <name type="scientific">Theileria equi strain WA</name>
    <dbReference type="NCBI Taxonomy" id="1537102"/>
    <lineage>
        <taxon>Eukaryota</taxon>
        <taxon>Sar</taxon>
        <taxon>Alveolata</taxon>
        <taxon>Apicomplexa</taxon>
        <taxon>Aconoidasida</taxon>
        <taxon>Piroplasmida</taxon>
        <taxon>Theileriidae</taxon>
        <taxon>Theileria</taxon>
    </lineage>
</organism>
<dbReference type="EMBL" id="ACOU01000002">
    <property type="protein sequence ID" value="EKX74129.1"/>
    <property type="molecule type" value="Genomic_DNA"/>
</dbReference>
<dbReference type="KEGG" id="beq:BEWA_041670"/>
<keyword evidence="2" id="KW-0175">Coiled coil</keyword>
<dbReference type="PANTHER" id="PTHR14879:SF5">
    <property type="entry name" value="RING-TYPE DOMAIN-CONTAINING PROTEIN"/>
    <property type="match status" value="1"/>
</dbReference>
<dbReference type="AlphaFoldDB" id="L1LFS6"/>
<dbReference type="Pfam" id="PF13920">
    <property type="entry name" value="zf-C3HC4_3"/>
    <property type="match status" value="1"/>
</dbReference>
<dbReference type="InterPro" id="IPR051728">
    <property type="entry name" value="RING-FYVE_E3_ubiquitin-ligase"/>
</dbReference>
<dbReference type="PANTHER" id="PTHR14879">
    <property type="entry name" value="CASPASE REGULATOR, RING FINGER DOMAIN-CONTAINING"/>
    <property type="match status" value="1"/>
</dbReference>
<dbReference type="SMART" id="SM00184">
    <property type="entry name" value="RING"/>
    <property type="match status" value="1"/>
</dbReference>
<feature type="coiled-coil region" evidence="2">
    <location>
        <begin position="756"/>
        <end position="790"/>
    </location>
</feature>
<dbReference type="Proteomes" id="UP000031512">
    <property type="component" value="Unassembled WGS sequence"/>
</dbReference>
<accession>L1LFS6</accession>
<evidence type="ECO:0000256" key="1">
    <source>
        <dbReference type="PROSITE-ProRule" id="PRU00175"/>
    </source>
</evidence>
<comment type="caution">
    <text evidence="4">The sequence shown here is derived from an EMBL/GenBank/DDBJ whole genome shotgun (WGS) entry which is preliminary data.</text>
</comment>
<dbReference type="GeneID" id="15807577"/>
<evidence type="ECO:0000259" key="3">
    <source>
        <dbReference type="PROSITE" id="PS50089"/>
    </source>
</evidence>